<evidence type="ECO:0000256" key="1">
    <source>
        <dbReference type="SAM" id="MobiDB-lite"/>
    </source>
</evidence>
<feature type="region of interest" description="Disordered" evidence="1">
    <location>
        <begin position="1387"/>
        <end position="1412"/>
    </location>
</feature>
<comment type="caution">
    <text evidence="3">The sequence shown here is derived from an EMBL/GenBank/DDBJ whole genome shotgun (WGS) entry which is preliminary data.</text>
</comment>
<evidence type="ECO:0000313" key="3">
    <source>
        <dbReference type="EMBL" id="OGM08003.1"/>
    </source>
</evidence>
<proteinExistence type="predicted"/>
<reference evidence="3 4" key="1">
    <citation type="journal article" date="2016" name="Nat. Commun.">
        <title>Thousands of microbial genomes shed light on interconnected biogeochemical processes in an aquifer system.</title>
        <authorList>
            <person name="Anantharaman K."/>
            <person name="Brown C.T."/>
            <person name="Hug L.A."/>
            <person name="Sharon I."/>
            <person name="Castelle C.J."/>
            <person name="Probst A.J."/>
            <person name="Thomas B.C."/>
            <person name="Singh A."/>
            <person name="Wilkins M.J."/>
            <person name="Karaoz U."/>
            <person name="Brodie E.L."/>
            <person name="Williams K.H."/>
            <person name="Hubbard S.S."/>
            <person name="Banfield J.F."/>
        </authorList>
    </citation>
    <scope>NUCLEOTIDE SEQUENCE [LARGE SCALE GENOMIC DNA]</scope>
</reference>
<accession>A0A1F7WZB7</accession>
<feature type="signal peptide" evidence="2">
    <location>
        <begin position="1"/>
        <end position="23"/>
    </location>
</feature>
<gene>
    <name evidence="3" type="ORF">A2008_00630</name>
</gene>
<dbReference type="Proteomes" id="UP000178735">
    <property type="component" value="Unassembled WGS sequence"/>
</dbReference>
<keyword evidence="2" id="KW-0732">Signal</keyword>
<dbReference type="EMBL" id="MGFH01000030">
    <property type="protein sequence ID" value="OGM08003.1"/>
    <property type="molecule type" value="Genomic_DNA"/>
</dbReference>
<evidence type="ECO:0000313" key="4">
    <source>
        <dbReference type="Proteomes" id="UP000178735"/>
    </source>
</evidence>
<protein>
    <recommendedName>
        <fullName evidence="5">Fibronectin type-III domain-containing protein</fullName>
    </recommendedName>
</protein>
<evidence type="ECO:0008006" key="5">
    <source>
        <dbReference type="Google" id="ProtNLM"/>
    </source>
</evidence>
<name>A0A1F7WZB7_9BACT</name>
<evidence type="ECO:0000256" key="2">
    <source>
        <dbReference type="SAM" id="SignalP"/>
    </source>
</evidence>
<sequence length="1412" mass="156955">MGVSRLRLILLSFLLAFIFISLAAAPAEAYRLKTLNPNYPPNKWVTSSWYNFTWNNNYSSGTYWSGTYWYYSIITIYNYSWGYVNNNSWLYQPGWGTKTYGRSLTESPLGNSWWRVQGYYQYYYTYWSYEFWYWQLVYHWVQRCAWWSWGSCLIWYWSYEPWYWTPVYHWVLRGAYGYSYTSWTPWSYFGVDRYAPVVTQTSPANGYSACNNSTVSFLFSITDSMSGVDTNSSVSYLEIRKNSTSGTLVTTISVNSGNNTKSYTFTSSGTYYWRVVAKDKTNWGNVANGCSPTPTAYSPWRSLTIDNAPPTASSLSSPVSNAWRTSSTVTFSWGASSDTGTGLKGYYLKINRPDGTAYPGYSGTYGAWLGNVTSRTVYGMPETPTGNYSWWVYAEDNCSNKSAVYSGDGRFRIDYSAPSITIVNPQGAPYWYNEYTAGSVNIRGNYSDSISGVMYDLIQLFRPGGSYIAGWGWYYHGTFPANTSISNNYNCKAIGAAANGLWRATYHVYDQAWNYRSDQRYFQVDITRPSIGSIQTVGGTSVTANPVATAYPIVKTATPVITWTAASDPAPQSGLANYFVKVWNSSGSLVANATLASTATSYTTPALTTGRYYFEVSVTDKAKNGAVQTVDGIANNNQTFYTTQNTTYTTKRSFLVDLDAPIVTGYNPPLPKSGNGSYDWVVSTNPTYSGEMRDTYGVYNYNVRTYRKTGAAYALLGTYSSGAPITTTSALYTIPNITVTTLTDGFYGFEIQAWDNATIAAQRSSTIAPSTYATQKYDFKVDVTPPINGAGTQPMNNSWVVSPAHVNPKRPTFVFTPSNDNQAGTNDDASYSNVKEYMIRLWWDPSFPMTYAAAEAPFLGQPYKDYYIGTATTWTIPADLKNGGYYWDVWVKDNANNWRWYYNAVKGNYTTTSVYGNTAIPTTASTYRFRVDTSEPTTNSLVSYIGDIWIKVFNPSFVWKAGDDPMPGSGKSFYELSLWGSAGGTPIVVTRIPCSTAPGNTAFGGNITLAYGGGTIVSGAWPPGIAYLANGRYYWDVRLVDIAGNYKWYKSGRVNQATVYNLGESFRVDKIAPVVGGIVYPKGNQWIDQNGTRSIDENTGDFIYTPNKKPSFKFKAAKDDESGLYKYIVLLKDARSPKVVIGDQALTAATNNDLFSLAFGTEYTFNPPWGSGTWPVELKDGKYFWEVIVIDNTKVNTSFYNASAGNDNNFATFRLDTIPPTVAPNESESIRSVAPATNGDVAAGIGPGELLSPAYGYVTTVSVNLVNFKFSKAVDDINVGFNGFKLGNTSQLYSTEGPSGIYRYNFVIATTRDKLKEFANVDIWKSDYTISTTAVTLSFYTAIPPDIDAELNSLSLGSLYWSVHVMDNAGNESQYVDRKMRIRHLPPGGGNLEAPPNGFTTTNRKPTFKWTK</sequence>
<dbReference type="InterPro" id="IPR013783">
    <property type="entry name" value="Ig-like_fold"/>
</dbReference>
<organism evidence="3 4">
    <name type="scientific">Candidatus Wallbacteria bacterium GWC2_49_35</name>
    <dbReference type="NCBI Taxonomy" id="1817813"/>
    <lineage>
        <taxon>Bacteria</taxon>
        <taxon>Candidatus Walliibacteriota</taxon>
    </lineage>
</organism>
<dbReference type="Gene3D" id="2.60.40.10">
    <property type="entry name" value="Immunoglobulins"/>
    <property type="match status" value="1"/>
</dbReference>
<feature type="chain" id="PRO_5009533642" description="Fibronectin type-III domain-containing protein" evidence="2">
    <location>
        <begin position="24"/>
        <end position="1412"/>
    </location>
</feature>